<gene>
    <name evidence="3" type="ORF">QWI33_25870</name>
</gene>
<dbReference type="RefSeq" id="WP_289959735.1">
    <property type="nucleotide sequence ID" value="NZ_JAUEMJ010000011.1"/>
</dbReference>
<proteinExistence type="predicted"/>
<evidence type="ECO:0000259" key="2">
    <source>
        <dbReference type="Pfam" id="PF13193"/>
    </source>
</evidence>
<dbReference type="EMBL" id="JAUEMJ010000011">
    <property type="protein sequence ID" value="MDN3243176.1"/>
    <property type="molecule type" value="Genomic_DNA"/>
</dbReference>
<dbReference type="SUPFAM" id="SSF56801">
    <property type="entry name" value="Acetyl-CoA synthetase-like"/>
    <property type="match status" value="1"/>
</dbReference>
<dbReference type="InterPro" id="IPR050237">
    <property type="entry name" value="ATP-dep_AMP-bd_enzyme"/>
</dbReference>
<dbReference type="InterPro" id="IPR025110">
    <property type="entry name" value="AMP-bd_C"/>
</dbReference>
<reference evidence="3" key="1">
    <citation type="submission" date="2023-06" db="EMBL/GenBank/DDBJ databases">
        <title>Gycomyces niveus sp.nov., a novel actinomycete isolated from soil in Shouguang.</title>
        <authorList>
            <person name="Yang X."/>
            <person name="Zhao J."/>
        </authorList>
    </citation>
    <scope>NUCLEOTIDE SEQUENCE</scope>
    <source>
        <strain evidence="3">NEAU C2</strain>
    </source>
</reference>
<dbReference type="Pfam" id="PF13193">
    <property type="entry name" value="AMP-binding_C"/>
    <property type="match status" value="1"/>
</dbReference>
<comment type="caution">
    <text evidence="3">The sequence shown here is derived from an EMBL/GenBank/DDBJ whole genome shotgun (WGS) entry which is preliminary data.</text>
</comment>
<dbReference type="InterPro" id="IPR020845">
    <property type="entry name" value="AMP-binding_CS"/>
</dbReference>
<dbReference type="Proteomes" id="UP001171902">
    <property type="component" value="Unassembled WGS sequence"/>
</dbReference>
<feature type="domain" description="AMP-dependent synthetase/ligase" evidence="1">
    <location>
        <begin position="11"/>
        <end position="337"/>
    </location>
</feature>
<dbReference type="PANTHER" id="PTHR43767:SF1">
    <property type="entry name" value="NONRIBOSOMAL PEPTIDE SYNTHASE PES1 (EUROFUNG)-RELATED"/>
    <property type="match status" value="1"/>
</dbReference>
<feature type="domain" description="AMP-binding enzyme C-terminal" evidence="2">
    <location>
        <begin position="397"/>
        <end position="469"/>
    </location>
</feature>
<dbReference type="PROSITE" id="PS00455">
    <property type="entry name" value="AMP_BINDING"/>
    <property type="match status" value="1"/>
</dbReference>
<dbReference type="Gene3D" id="3.30.300.30">
    <property type="match status" value="1"/>
</dbReference>
<dbReference type="Pfam" id="PF00501">
    <property type="entry name" value="AMP-binding"/>
    <property type="match status" value="1"/>
</dbReference>
<name>A0ABT7YX11_9ACTN</name>
<organism evidence="3 4">
    <name type="scientific">Glycomyces tritici</name>
    <dbReference type="NCBI Taxonomy" id="2665176"/>
    <lineage>
        <taxon>Bacteria</taxon>
        <taxon>Bacillati</taxon>
        <taxon>Actinomycetota</taxon>
        <taxon>Actinomycetes</taxon>
        <taxon>Glycomycetales</taxon>
        <taxon>Glycomycetaceae</taxon>
        <taxon>Glycomyces</taxon>
    </lineage>
</organism>
<evidence type="ECO:0000259" key="1">
    <source>
        <dbReference type="Pfam" id="PF00501"/>
    </source>
</evidence>
<evidence type="ECO:0000313" key="3">
    <source>
        <dbReference type="EMBL" id="MDN3243176.1"/>
    </source>
</evidence>
<sequence length="486" mass="53507">MKTPLTIPGLLEERAARDPELRAVSEFDGSAMTYGRWWSEATRLAADLRGRGVPPGRAVAIALSEERLGEIAVAWIGVALSGAVPMLATGLEPSALRRGIETVRPVAVIHRLERSTDEVSGECPLEVRMEPLEHPPTASSDVLPADAALVLHTSGSTGEPKWVSCSSDNLLWGKCIWEARRKTDYLCAVSPRDALGMLIDAMCRGWTIVWQPHFNVPDFLDLAVRHQVRVASLYARGITRLNADECRPPGGLDRLRTIFVSGSPPTADAIARFQAVVPKAKILNLYTQTETWPEGAMMVYDGSRPDAVGTPTTGSEIRVTGADGSALLPNQVGEVWLFPARPARRYVGRTTDDRKGFTNGWIRTGDRGYVDDEGRLHLLDRWRAVIYRGFTSVSVAEVETVLSEHTQVTEAAVYGVPDPRVGEEVVAAVVVDSAVDEDDLLHFLLARLRPNQVPRHFQFVGELPRNAEGEVAKMLLRRRFDERQLT</sequence>
<dbReference type="CDD" id="cd04433">
    <property type="entry name" value="AFD_class_I"/>
    <property type="match status" value="1"/>
</dbReference>
<dbReference type="Gene3D" id="3.40.50.12780">
    <property type="entry name" value="N-terminal domain of ligase-like"/>
    <property type="match status" value="1"/>
</dbReference>
<accession>A0ABT7YX11</accession>
<protein>
    <submittedName>
        <fullName evidence="3">Class I adenylate-forming enzyme family protein</fullName>
    </submittedName>
</protein>
<dbReference type="InterPro" id="IPR042099">
    <property type="entry name" value="ANL_N_sf"/>
</dbReference>
<evidence type="ECO:0000313" key="4">
    <source>
        <dbReference type="Proteomes" id="UP001171902"/>
    </source>
</evidence>
<dbReference type="InterPro" id="IPR000873">
    <property type="entry name" value="AMP-dep_synth/lig_dom"/>
</dbReference>
<dbReference type="InterPro" id="IPR045851">
    <property type="entry name" value="AMP-bd_C_sf"/>
</dbReference>
<keyword evidence="4" id="KW-1185">Reference proteome</keyword>
<dbReference type="PANTHER" id="PTHR43767">
    <property type="entry name" value="LONG-CHAIN-FATTY-ACID--COA LIGASE"/>
    <property type="match status" value="1"/>
</dbReference>